<dbReference type="Proteomes" id="UP000270471">
    <property type="component" value="Unassembled WGS sequence"/>
</dbReference>
<dbReference type="Pfam" id="PF13602">
    <property type="entry name" value="ADH_zinc_N_2"/>
    <property type="match status" value="1"/>
</dbReference>
<dbReference type="GO" id="GO:0070402">
    <property type="term" value="F:NADPH binding"/>
    <property type="evidence" value="ECO:0007669"/>
    <property type="project" value="TreeGrafter"/>
</dbReference>
<dbReference type="InterPro" id="IPR013154">
    <property type="entry name" value="ADH-like_N"/>
</dbReference>
<accession>A0A3M0I464</accession>
<dbReference type="InterPro" id="IPR011032">
    <property type="entry name" value="GroES-like_sf"/>
</dbReference>
<evidence type="ECO:0000256" key="1">
    <source>
        <dbReference type="ARBA" id="ARBA00022857"/>
    </source>
</evidence>
<keyword evidence="5" id="KW-1185">Reference proteome</keyword>
<sequence>MKALVTTTLDPLALELRSVPDPRPRPDEALIEVHATALNRADLLLAIRRPVGSPLGLDVVGTVLRAAADGSGPPAGARVTGLAANNAWAELTAVRTDRLAAVPDGVTDTDAATLPVAGLTALYALQKAGWLLGKHTLVTGASGGVGRVAVQLAHAGGSKVTAWVGSEARGTGLAEFGAKVVAGYEEPPTTPVDILVDSVGGEVFTTGYTSLRRGGVATVFGNTVRAELRLPADWGHARPGVRIEYLFLLDEVTRRDVPADLALLLALVASGKLVAEPGLLTPWTDPQRAIAALHSRSVNGKVVLSM</sequence>
<dbReference type="SUPFAM" id="SSF50129">
    <property type="entry name" value="GroES-like"/>
    <property type="match status" value="1"/>
</dbReference>
<dbReference type="InterPro" id="IPR020843">
    <property type="entry name" value="ER"/>
</dbReference>
<dbReference type="RefSeq" id="WP_121892344.1">
    <property type="nucleotide sequence ID" value="NZ_PENI01000019.1"/>
</dbReference>
<dbReference type="OrthoDB" id="3813297at2"/>
<reference evidence="4 5" key="1">
    <citation type="submission" date="2017-11" db="EMBL/GenBank/DDBJ databases">
        <title>Draft genome of actinobacteria isolated from guarana (Paullinia cupana (Mart.) Ducke.</title>
        <authorList>
            <person name="Siqueira K.A."/>
            <person name="Liotti R.G."/>
            <person name="Mendes T.A.O."/>
            <person name="Soares M.A."/>
        </authorList>
    </citation>
    <scope>NUCLEOTIDE SEQUENCE [LARGE SCALE GENOMIC DNA]</scope>
    <source>
        <strain evidence="4 5">193</strain>
    </source>
</reference>
<organism evidence="4 5">
    <name type="scientific">Streptomyces shenzhenensis</name>
    <dbReference type="NCBI Taxonomy" id="943815"/>
    <lineage>
        <taxon>Bacteria</taxon>
        <taxon>Bacillati</taxon>
        <taxon>Actinomycetota</taxon>
        <taxon>Actinomycetes</taxon>
        <taxon>Kitasatosporales</taxon>
        <taxon>Streptomycetaceae</taxon>
        <taxon>Streptomyces</taxon>
    </lineage>
</organism>
<evidence type="ECO:0000259" key="3">
    <source>
        <dbReference type="SMART" id="SM00829"/>
    </source>
</evidence>
<dbReference type="GO" id="GO:0016651">
    <property type="term" value="F:oxidoreductase activity, acting on NAD(P)H"/>
    <property type="evidence" value="ECO:0007669"/>
    <property type="project" value="TreeGrafter"/>
</dbReference>
<dbReference type="SUPFAM" id="SSF51735">
    <property type="entry name" value="NAD(P)-binding Rossmann-fold domains"/>
    <property type="match status" value="1"/>
</dbReference>
<feature type="domain" description="Enoyl reductase (ER)" evidence="3">
    <location>
        <begin position="7"/>
        <end position="304"/>
    </location>
</feature>
<keyword evidence="2" id="KW-0560">Oxidoreductase</keyword>
<dbReference type="Gene3D" id="3.40.50.720">
    <property type="entry name" value="NAD(P)-binding Rossmann-like Domain"/>
    <property type="match status" value="1"/>
</dbReference>
<dbReference type="EMBL" id="PENI01000019">
    <property type="protein sequence ID" value="RMB82980.1"/>
    <property type="molecule type" value="Genomic_DNA"/>
</dbReference>
<evidence type="ECO:0000256" key="2">
    <source>
        <dbReference type="ARBA" id="ARBA00023002"/>
    </source>
</evidence>
<dbReference type="PANTHER" id="PTHR48106">
    <property type="entry name" value="QUINONE OXIDOREDUCTASE PIG3-RELATED"/>
    <property type="match status" value="1"/>
</dbReference>
<dbReference type="InterPro" id="IPR036291">
    <property type="entry name" value="NAD(P)-bd_dom_sf"/>
</dbReference>
<evidence type="ECO:0000313" key="4">
    <source>
        <dbReference type="EMBL" id="RMB82980.1"/>
    </source>
</evidence>
<comment type="caution">
    <text evidence="4">The sequence shown here is derived from an EMBL/GenBank/DDBJ whole genome shotgun (WGS) entry which is preliminary data.</text>
</comment>
<dbReference type="PANTHER" id="PTHR48106:SF18">
    <property type="entry name" value="QUINONE OXIDOREDUCTASE PIG3"/>
    <property type="match status" value="1"/>
</dbReference>
<name>A0A3M0I464_9ACTN</name>
<proteinExistence type="predicted"/>
<protein>
    <submittedName>
        <fullName evidence="4">Alcohol dehydrogenase</fullName>
    </submittedName>
</protein>
<dbReference type="SMART" id="SM00829">
    <property type="entry name" value="PKS_ER"/>
    <property type="match status" value="1"/>
</dbReference>
<dbReference type="Pfam" id="PF08240">
    <property type="entry name" value="ADH_N"/>
    <property type="match status" value="1"/>
</dbReference>
<evidence type="ECO:0000313" key="5">
    <source>
        <dbReference type="Proteomes" id="UP000270471"/>
    </source>
</evidence>
<dbReference type="Gene3D" id="3.90.180.10">
    <property type="entry name" value="Medium-chain alcohol dehydrogenases, catalytic domain"/>
    <property type="match status" value="1"/>
</dbReference>
<keyword evidence="1" id="KW-0521">NADP</keyword>
<dbReference type="AlphaFoldDB" id="A0A3M0I464"/>
<gene>
    <name evidence="4" type="ORF">CTZ28_27010</name>
</gene>